<gene>
    <name evidence="1" type="ORF">MKO06_10305</name>
</gene>
<protein>
    <submittedName>
        <fullName evidence="1">DUF937 domain-containing protein</fullName>
    </submittedName>
</protein>
<keyword evidence="2" id="KW-1185">Reference proteome</keyword>
<dbReference type="EMBL" id="JANCNS010000002">
    <property type="protein sequence ID" value="MCP9200302.1"/>
    <property type="molecule type" value="Genomic_DNA"/>
</dbReference>
<comment type="caution">
    <text evidence="1">The sequence shown here is derived from an EMBL/GenBank/DDBJ whole genome shotgun (WGS) entry which is preliminary data.</text>
</comment>
<evidence type="ECO:0000313" key="1">
    <source>
        <dbReference type="EMBL" id="MCP9200302.1"/>
    </source>
</evidence>
<name>A0A9X2R8E9_9FLAO</name>
<dbReference type="Proteomes" id="UP001155280">
    <property type="component" value="Unassembled WGS sequence"/>
</dbReference>
<organism evidence="1 2">
    <name type="scientific">Christiangramia oceanisediminis</name>
    <dbReference type="NCBI Taxonomy" id="2920386"/>
    <lineage>
        <taxon>Bacteria</taxon>
        <taxon>Pseudomonadati</taxon>
        <taxon>Bacteroidota</taxon>
        <taxon>Flavobacteriia</taxon>
        <taxon>Flavobacteriales</taxon>
        <taxon>Flavobacteriaceae</taxon>
        <taxon>Christiangramia</taxon>
    </lineage>
</organism>
<reference evidence="1" key="1">
    <citation type="submission" date="2022-07" db="EMBL/GenBank/DDBJ databases">
        <title>Gramela sediminis sp. nov., isolated from deep-sea sediment of the Indian Ocean.</title>
        <authorList>
            <person name="Shi H."/>
        </authorList>
    </citation>
    <scope>NUCLEOTIDE SEQUENCE</scope>
    <source>
        <strain evidence="1">GC03-9</strain>
    </source>
</reference>
<dbReference type="InterPro" id="IPR009282">
    <property type="entry name" value="DUF937"/>
</dbReference>
<evidence type="ECO:0000313" key="2">
    <source>
        <dbReference type="Proteomes" id="UP001155280"/>
    </source>
</evidence>
<accession>A0A9X2R8E9</accession>
<dbReference type="Pfam" id="PF06078">
    <property type="entry name" value="DUF937"/>
    <property type="match status" value="2"/>
</dbReference>
<dbReference type="RefSeq" id="WP_241551093.1">
    <property type="nucleotide sequence ID" value="NZ_JANCNS010000002.1"/>
</dbReference>
<dbReference type="AlphaFoldDB" id="A0A9X2R8E9"/>
<sequence>MASILDLLNTQTGEALIKTASDKTTESKETVSAALGMALPLLLSAMKRNLDSEEGAASLHSALKNEKHNGSLLEQSNSLDPDYLQNEGEKIVNHILGAQKKDQLSSALSPALNIKKDDLSAIIQMAAPILLSILGNQQRKDGVGPDGLKDLLGTVLGSNTSHDTSLLESLLDKDGDGSVIDDIGGMILGGKKDKSGGSILGGFTGGK</sequence>
<proteinExistence type="predicted"/>